<feature type="domain" description="YcxB-like C-terminal" evidence="2">
    <location>
        <begin position="106"/>
        <end position="163"/>
    </location>
</feature>
<accession>A0A9C7LCT5</accession>
<dbReference type="EMBL" id="CAKJTG010000035">
    <property type="protein sequence ID" value="CAG9610398.1"/>
    <property type="molecule type" value="Genomic_DNA"/>
</dbReference>
<evidence type="ECO:0000256" key="1">
    <source>
        <dbReference type="SAM" id="Phobius"/>
    </source>
</evidence>
<organism evidence="3 4">
    <name type="scientific">Pseudoneobacillus rhizosphaerae</name>
    <dbReference type="NCBI Taxonomy" id="2880968"/>
    <lineage>
        <taxon>Bacteria</taxon>
        <taxon>Bacillati</taxon>
        <taxon>Bacillota</taxon>
        <taxon>Bacilli</taxon>
        <taxon>Bacillales</taxon>
        <taxon>Bacillaceae</taxon>
        <taxon>Pseudoneobacillus</taxon>
    </lineage>
</organism>
<gene>
    <name evidence="3" type="ORF">NEOCIP111885_04172</name>
</gene>
<feature type="transmembrane region" description="Helical" evidence="1">
    <location>
        <begin position="35"/>
        <end position="54"/>
    </location>
</feature>
<protein>
    <recommendedName>
        <fullName evidence="2">YcxB-like C-terminal domain-containing protein</fullName>
    </recommendedName>
</protein>
<sequence length="170" mass="20126">MDLKYNLTEEDYINFNLFHMKSSPTIMKSVRNQRIFTPVFYLLFSVVFSMMMDIPFLVSFTPFFILSILWVLFYPKYLFGRAIRHTKKLIKEGRNENILGQHQMVLNDEGIVDKTTKGETKVAWSGINELKENDQYFYLYNSALSGYILPKREFENIEEIRNYLNAKMAG</sequence>
<evidence type="ECO:0000313" key="3">
    <source>
        <dbReference type="EMBL" id="CAG9610398.1"/>
    </source>
</evidence>
<proteinExistence type="predicted"/>
<keyword evidence="1" id="KW-0472">Membrane</keyword>
<feature type="transmembrane region" description="Helical" evidence="1">
    <location>
        <begin position="60"/>
        <end position="79"/>
    </location>
</feature>
<dbReference type="AlphaFoldDB" id="A0A9C7LCT5"/>
<name>A0A9C7LCT5_9BACI</name>
<evidence type="ECO:0000259" key="2">
    <source>
        <dbReference type="Pfam" id="PF14317"/>
    </source>
</evidence>
<keyword evidence="1" id="KW-1133">Transmembrane helix</keyword>
<dbReference type="RefSeq" id="WP_230498737.1">
    <property type="nucleotide sequence ID" value="NZ_CAKJTG010000035.1"/>
</dbReference>
<keyword evidence="1" id="KW-0812">Transmembrane</keyword>
<dbReference type="Proteomes" id="UP000789845">
    <property type="component" value="Unassembled WGS sequence"/>
</dbReference>
<evidence type="ECO:0000313" key="4">
    <source>
        <dbReference type="Proteomes" id="UP000789845"/>
    </source>
</evidence>
<comment type="caution">
    <text evidence="3">The sequence shown here is derived from an EMBL/GenBank/DDBJ whole genome shotgun (WGS) entry which is preliminary data.</text>
</comment>
<dbReference type="InterPro" id="IPR025588">
    <property type="entry name" value="YcxB-like_C"/>
</dbReference>
<keyword evidence="4" id="KW-1185">Reference proteome</keyword>
<reference evidence="3" key="1">
    <citation type="submission" date="2021-10" db="EMBL/GenBank/DDBJ databases">
        <authorList>
            <person name="Criscuolo A."/>
        </authorList>
    </citation>
    <scope>NUCLEOTIDE SEQUENCE</scope>
    <source>
        <strain evidence="3">CIP111885</strain>
    </source>
</reference>
<dbReference type="Pfam" id="PF14317">
    <property type="entry name" value="YcxB"/>
    <property type="match status" value="1"/>
</dbReference>